<evidence type="ECO:0000259" key="2">
    <source>
        <dbReference type="SMART" id="SM00666"/>
    </source>
</evidence>
<evidence type="ECO:0000313" key="3">
    <source>
        <dbReference type="EMBL" id="KAK9669514.1"/>
    </source>
</evidence>
<dbReference type="Pfam" id="PF00564">
    <property type="entry name" value="PB1"/>
    <property type="match status" value="1"/>
</dbReference>
<protein>
    <recommendedName>
        <fullName evidence="2">PB1 domain-containing protein</fullName>
    </recommendedName>
</protein>
<evidence type="ECO:0000313" key="4">
    <source>
        <dbReference type="Proteomes" id="UP001443914"/>
    </source>
</evidence>
<evidence type="ECO:0000256" key="1">
    <source>
        <dbReference type="SAM" id="MobiDB-lite"/>
    </source>
</evidence>
<dbReference type="PANTHER" id="PTHR31066">
    <property type="entry name" value="OS05G0427100 PROTEIN-RELATED"/>
    <property type="match status" value="1"/>
</dbReference>
<sequence length="213" mass="23497">MSSPPKTFSSTATTTTSTVKILCSYGGKILPRPSDGHLRYVGGLTRVVSVPRCLSFSELSEKLQELCGYAVALRCQLPTEDLDVLVTVKSDEDLANVIEEYDKASKIAGKEMKIRAILSPPKSLSTTSSSSPASPVSSSSSSPDISPSAADRRRWSHRKPPMAAAMHRNIPRRVYQYKVVGDCYHNYYPCHMQANPRPRSSPYLSPQHSNLWH</sequence>
<dbReference type="EMBL" id="JBDFQZ010000013">
    <property type="protein sequence ID" value="KAK9669514.1"/>
    <property type="molecule type" value="Genomic_DNA"/>
</dbReference>
<name>A0AAW1H285_SAPOF</name>
<dbReference type="Proteomes" id="UP001443914">
    <property type="component" value="Unassembled WGS sequence"/>
</dbReference>
<feature type="compositionally biased region" description="Low complexity" evidence="1">
    <location>
        <begin position="121"/>
        <end position="148"/>
    </location>
</feature>
<reference evidence="3" key="1">
    <citation type="submission" date="2024-03" db="EMBL/GenBank/DDBJ databases">
        <title>WGS assembly of Saponaria officinalis var. Norfolk2.</title>
        <authorList>
            <person name="Jenkins J."/>
            <person name="Shu S."/>
            <person name="Grimwood J."/>
            <person name="Barry K."/>
            <person name="Goodstein D."/>
            <person name="Schmutz J."/>
            <person name="Leebens-Mack J."/>
            <person name="Osbourn A."/>
        </authorList>
    </citation>
    <scope>NUCLEOTIDE SEQUENCE [LARGE SCALE GENOMIC DNA]</scope>
    <source>
        <strain evidence="3">JIC</strain>
    </source>
</reference>
<dbReference type="SMART" id="SM00666">
    <property type="entry name" value="PB1"/>
    <property type="match status" value="1"/>
</dbReference>
<feature type="domain" description="PB1" evidence="2">
    <location>
        <begin position="33"/>
        <end position="121"/>
    </location>
</feature>
<comment type="caution">
    <text evidence="3">The sequence shown here is derived from an EMBL/GenBank/DDBJ whole genome shotgun (WGS) entry which is preliminary data.</text>
</comment>
<dbReference type="CDD" id="cd06410">
    <property type="entry name" value="PB1_UP2"/>
    <property type="match status" value="1"/>
</dbReference>
<feature type="region of interest" description="Disordered" evidence="1">
    <location>
        <begin position="121"/>
        <end position="163"/>
    </location>
</feature>
<accession>A0AAW1H285</accession>
<organism evidence="3 4">
    <name type="scientific">Saponaria officinalis</name>
    <name type="common">Common soapwort</name>
    <name type="synonym">Lychnis saponaria</name>
    <dbReference type="NCBI Taxonomy" id="3572"/>
    <lineage>
        <taxon>Eukaryota</taxon>
        <taxon>Viridiplantae</taxon>
        <taxon>Streptophyta</taxon>
        <taxon>Embryophyta</taxon>
        <taxon>Tracheophyta</taxon>
        <taxon>Spermatophyta</taxon>
        <taxon>Magnoliopsida</taxon>
        <taxon>eudicotyledons</taxon>
        <taxon>Gunneridae</taxon>
        <taxon>Pentapetalae</taxon>
        <taxon>Caryophyllales</taxon>
        <taxon>Caryophyllaceae</taxon>
        <taxon>Caryophylleae</taxon>
        <taxon>Saponaria</taxon>
    </lineage>
</organism>
<keyword evidence="4" id="KW-1185">Reference proteome</keyword>
<dbReference type="SUPFAM" id="SSF54277">
    <property type="entry name" value="CAD &amp; PB1 domains"/>
    <property type="match status" value="1"/>
</dbReference>
<dbReference type="AlphaFoldDB" id="A0AAW1H285"/>
<dbReference type="Gene3D" id="3.10.20.90">
    <property type="entry name" value="Phosphatidylinositol 3-kinase Catalytic Subunit, Chain A, domain 1"/>
    <property type="match status" value="1"/>
</dbReference>
<dbReference type="PANTHER" id="PTHR31066:SF66">
    <property type="entry name" value="PB1 DOMAIN-CONTAINING PROTEIN"/>
    <property type="match status" value="1"/>
</dbReference>
<dbReference type="InterPro" id="IPR000270">
    <property type="entry name" value="PB1_dom"/>
</dbReference>
<gene>
    <name evidence="3" type="ORF">RND81_13G136100</name>
</gene>
<proteinExistence type="predicted"/>
<dbReference type="InterPro" id="IPR053198">
    <property type="entry name" value="Gynoecium_Dev_Regulator"/>
</dbReference>